<proteinExistence type="predicted"/>
<comment type="caution">
    <text evidence="1">The sequence shown here is derived from an EMBL/GenBank/DDBJ whole genome shotgun (WGS) entry which is preliminary data.</text>
</comment>
<accession>A0ABR8NGM1</accession>
<evidence type="ECO:0000313" key="2">
    <source>
        <dbReference type="Proteomes" id="UP000618818"/>
    </source>
</evidence>
<evidence type="ECO:0000313" key="1">
    <source>
        <dbReference type="EMBL" id="MBD3926039.1"/>
    </source>
</evidence>
<gene>
    <name evidence="1" type="ORF">IEZ26_15555</name>
</gene>
<dbReference type="RefSeq" id="WP_191195881.1">
    <property type="nucleotide sequence ID" value="NZ_JACXYZ010000002.1"/>
</dbReference>
<name>A0ABR8NGM1_9ACTN</name>
<dbReference type="EMBL" id="JACXYZ010000002">
    <property type="protein sequence ID" value="MBD3926039.1"/>
    <property type="molecule type" value="Genomic_DNA"/>
</dbReference>
<organism evidence="1 2">
    <name type="scientific">Nocardioides cavernae</name>
    <dbReference type="NCBI Taxonomy" id="1921566"/>
    <lineage>
        <taxon>Bacteria</taxon>
        <taxon>Bacillati</taxon>
        <taxon>Actinomycetota</taxon>
        <taxon>Actinomycetes</taxon>
        <taxon>Propionibacteriales</taxon>
        <taxon>Nocardioidaceae</taxon>
        <taxon>Nocardioides</taxon>
    </lineage>
</organism>
<dbReference type="Proteomes" id="UP000618818">
    <property type="component" value="Unassembled WGS sequence"/>
</dbReference>
<keyword evidence="2" id="KW-1185">Reference proteome</keyword>
<protein>
    <submittedName>
        <fullName evidence="1">Uncharacterized protein</fullName>
    </submittedName>
</protein>
<sequence>MTAVMLDGTATVIRELSRAAEAFAQRAEEQEACRDRARPGTAVQHRHAHSATLWRLAEASLRARICELETAPAA</sequence>
<reference evidence="1 2" key="1">
    <citation type="submission" date="2020-09" db="EMBL/GenBank/DDBJ databases">
        <title>novel species in genus Nocardioides.</title>
        <authorList>
            <person name="Zhang G."/>
        </authorList>
    </citation>
    <scope>NUCLEOTIDE SEQUENCE [LARGE SCALE GENOMIC DNA]</scope>
    <source>
        <strain evidence="1 2">KCTC 39551</strain>
    </source>
</reference>